<feature type="domain" description="Antitoxin FitA-like ribbon-helix-helix" evidence="1">
    <location>
        <begin position="3"/>
        <end position="39"/>
    </location>
</feature>
<dbReference type="EMBL" id="JABFDB010000008">
    <property type="protein sequence ID" value="NYZ20604.1"/>
    <property type="molecule type" value="Genomic_DNA"/>
</dbReference>
<keyword evidence="3" id="KW-1185">Reference proteome</keyword>
<accession>A0ABX2T8U2</accession>
<dbReference type="InterPro" id="IPR010985">
    <property type="entry name" value="Ribbon_hlx_hlx"/>
</dbReference>
<evidence type="ECO:0000313" key="3">
    <source>
        <dbReference type="Proteomes" id="UP000584642"/>
    </source>
</evidence>
<name>A0ABX2T8U2_9PROT</name>
<dbReference type="InterPro" id="IPR013321">
    <property type="entry name" value="Arc_rbn_hlx_hlx"/>
</dbReference>
<evidence type="ECO:0000313" key="2">
    <source>
        <dbReference type="EMBL" id="NYZ20604.1"/>
    </source>
</evidence>
<dbReference type="InterPro" id="IPR053853">
    <property type="entry name" value="FitA-like_RHH"/>
</dbReference>
<gene>
    <name evidence="2" type="ORF">HND93_12860</name>
</gene>
<dbReference type="Pfam" id="PF22513">
    <property type="entry name" value="FitA-like_RHH"/>
    <property type="match status" value="1"/>
</dbReference>
<reference evidence="2 3" key="1">
    <citation type="submission" date="2020-05" db="EMBL/GenBank/DDBJ databases">
        <title>Azospirillum oleiclasticum sp. nov, a nitrogen-fixing and heavy crude oil-emulsifying bacterium isolated from the crude oil of Yumen Oilfield.</title>
        <authorList>
            <person name="Wu D."/>
            <person name="Cai M."/>
            <person name="Zhang X."/>
        </authorList>
    </citation>
    <scope>NUCLEOTIDE SEQUENCE [LARGE SCALE GENOMIC DNA]</scope>
    <source>
        <strain evidence="2 3">ROY-1-1-2</strain>
    </source>
</reference>
<comment type="caution">
    <text evidence="2">The sequence shown here is derived from an EMBL/GenBank/DDBJ whole genome shotgun (WGS) entry which is preliminary data.</text>
</comment>
<dbReference type="Proteomes" id="UP000584642">
    <property type="component" value="Unassembled WGS sequence"/>
</dbReference>
<protein>
    <submittedName>
        <fullName evidence="2">Plasmid stability protein</fullName>
    </submittedName>
</protein>
<dbReference type="RefSeq" id="WP_180282371.1">
    <property type="nucleotide sequence ID" value="NZ_JABFDB010000008.1"/>
</dbReference>
<dbReference type="SUPFAM" id="SSF47598">
    <property type="entry name" value="Ribbon-helix-helix"/>
    <property type="match status" value="1"/>
</dbReference>
<organism evidence="2 3">
    <name type="scientific">Azospirillum oleiclasticum</name>
    <dbReference type="NCBI Taxonomy" id="2735135"/>
    <lineage>
        <taxon>Bacteria</taxon>
        <taxon>Pseudomonadati</taxon>
        <taxon>Pseudomonadota</taxon>
        <taxon>Alphaproteobacteria</taxon>
        <taxon>Rhodospirillales</taxon>
        <taxon>Azospirillaceae</taxon>
        <taxon>Azospirillum</taxon>
    </lineage>
</organism>
<proteinExistence type="predicted"/>
<evidence type="ECO:0000259" key="1">
    <source>
        <dbReference type="Pfam" id="PF22513"/>
    </source>
</evidence>
<sequence>MGNLLVRNLSDETIHRLKERAALHGRSVEAEHRAVLEEAMTPVRTGADLWDSLSRCDTRLLPGELESSADQTPRPAEFD</sequence>
<dbReference type="Gene3D" id="1.10.1220.10">
    <property type="entry name" value="Met repressor-like"/>
    <property type="match status" value="1"/>
</dbReference>